<evidence type="ECO:0000256" key="1">
    <source>
        <dbReference type="SAM" id="MobiDB-lite"/>
    </source>
</evidence>
<proteinExistence type="predicted"/>
<feature type="region of interest" description="Disordered" evidence="1">
    <location>
        <begin position="13"/>
        <end position="39"/>
    </location>
</feature>
<feature type="compositionally biased region" description="Basic residues" evidence="1">
    <location>
        <begin position="17"/>
        <end position="31"/>
    </location>
</feature>
<dbReference type="AlphaFoldDB" id="A0A382ULD0"/>
<evidence type="ECO:0000313" key="2">
    <source>
        <dbReference type="EMBL" id="SVD34655.1"/>
    </source>
</evidence>
<gene>
    <name evidence="2" type="ORF">METZ01_LOCUS387509</name>
</gene>
<protein>
    <submittedName>
        <fullName evidence="2">Uncharacterized protein</fullName>
    </submittedName>
</protein>
<reference evidence="2" key="1">
    <citation type="submission" date="2018-05" db="EMBL/GenBank/DDBJ databases">
        <authorList>
            <person name="Lanie J.A."/>
            <person name="Ng W.-L."/>
            <person name="Kazmierczak K.M."/>
            <person name="Andrzejewski T.M."/>
            <person name="Davidsen T.M."/>
            <person name="Wayne K.J."/>
            <person name="Tettelin H."/>
            <person name="Glass J.I."/>
            <person name="Rusch D."/>
            <person name="Podicherti R."/>
            <person name="Tsui H.-C.T."/>
            <person name="Winkler M.E."/>
        </authorList>
    </citation>
    <scope>NUCLEOTIDE SEQUENCE</scope>
</reference>
<sequence length="39" mass="4763">MIELIKNEFEKELWNSTHKRKPETKTKKRDPKRTSSAYL</sequence>
<organism evidence="2">
    <name type="scientific">marine metagenome</name>
    <dbReference type="NCBI Taxonomy" id="408172"/>
    <lineage>
        <taxon>unclassified sequences</taxon>
        <taxon>metagenomes</taxon>
        <taxon>ecological metagenomes</taxon>
    </lineage>
</organism>
<accession>A0A382ULD0</accession>
<name>A0A382ULD0_9ZZZZ</name>
<dbReference type="EMBL" id="UINC01144870">
    <property type="protein sequence ID" value="SVD34655.1"/>
    <property type="molecule type" value="Genomic_DNA"/>
</dbReference>